<dbReference type="EMBL" id="JANBPG010000029">
    <property type="protein sequence ID" value="KAJ1901391.1"/>
    <property type="molecule type" value="Genomic_DNA"/>
</dbReference>
<sequence length="984" mass="107619">MPWSPLFFPVLVYPLCKRPHENPPTASGGSSENMADAEAPGVGEKQEELSSRLAKLAARIRGLRATGIAPDIAHKSTRNRGAQSWLSGIRALPSWLHRRRYRKFHIGTFSREEMVWITSMIAAGGSFAPAYQWIATIDTDYGEPLNHWQKFVVVLCSQLFGWSLGQMLRHVFVGRGNGMIWPDNLPLSFLIQTLFPRVHAQKTVVAAGGTVEVENGGEIHLSDSSVTISNEFGEDTGAAKNGRGGGSGKVKIYEVENMPAAAAKNISATPTTSASPSSADGSTTMSRKRHLALLTVATFVYQFTISYIAPIFKSLCLLCVWAPRSKLMSLLGSGWDGAGILSLTFDWTAMGTLQPLVSPLWAQLHYYLGALLMMYILTPLAWTMNWWDARNFPIVSTNVFDVGGNVYNISLIQQASSSSTFDYDPLGEELAQMVVMGAVSQNILSTKTLPLAFNAYSPVRLSVNGALGYIFSVAAIAAAAMHLAIWHPQWLRQAVSDITHAMLRLWDPRLLFHTRNPNANPDGGRRGRTSRWSAPIAGLGGSLNLVSHNSASTLPMLSMQENQSSSGVRGSWDLLYISGRIGRLLIFTLSLGTAMFSAQMGISKLPGWQILVAVVWAIFACLPTGFVEAVTGFTLPIDLLPHILAGWMQAPGKPIETSYFHLWATVPVQVALGWSGVRSYQLVHHCCIQPPAAEPANGLPRNESPEDRPAARARQRQQRQQQRSQLPWMKRGLLIGIIWGACVNHLSYIAHSSSRGQARTLPIEMAIAQQPQGLYADETENIVTAATADSGRLLGWHEEGEFGRLPAALSSELVVWGIVGPQSLFAFDSPYRLIFIYGSLIGSLLPPMLYAIHRVLLYCAARMKCSGRAGSRPWLYRVAVQGAGVAKEVQVPLVLMGMVAVPTIPANFMISGLLVAGIGQYWCRYRRKTLADRSLYSAAMDTGTRMSVAVLFVIGQFLLSKGMPLSFVNWWGNQVGNVERCLLL</sequence>
<name>A0ACC1IV10_9FUNG</name>
<gene>
    <name evidence="1" type="ORF">LPJ66_000806</name>
</gene>
<reference evidence="1" key="1">
    <citation type="submission" date="2022-07" db="EMBL/GenBank/DDBJ databases">
        <title>Phylogenomic reconstructions and comparative analyses of Kickxellomycotina fungi.</title>
        <authorList>
            <person name="Reynolds N.K."/>
            <person name="Stajich J.E."/>
            <person name="Barry K."/>
            <person name="Grigoriev I.V."/>
            <person name="Crous P."/>
            <person name="Smith M.E."/>
        </authorList>
    </citation>
    <scope>NUCLEOTIDE SEQUENCE</scope>
    <source>
        <strain evidence="1">Benny 63K</strain>
    </source>
</reference>
<protein>
    <submittedName>
        <fullName evidence="1">Uncharacterized protein</fullName>
    </submittedName>
</protein>
<accession>A0ACC1IV10</accession>
<evidence type="ECO:0000313" key="1">
    <source>
        <dbReference type="EMBL" id="KAJ1901391.1"/>
    </source>
</evidence>
<organism evidence="1 2">
    <name type="scientific">Kickxella alabastrina</name>
    <dbReference type="NCBI Taxonomy" id="61397"/>
    <lineage>
        <taxon>Eukaryota</taxon>
        <taxon>Fungi</taxon>
        <taxon>Fungi incertae sedis</taxon>
        <taxon>Zoopagomycota</taxon>
        <taxon>Kickxellomycotina</taxon>
        <taxon>Kickxellomycetes</taxon>
        <taxon>Kickxellales</taxon>
        <taxon>Kickxellaceae</taxon>
        <taxon>Kickxella</taxon>
    </lineage>
</organism>
<dbReference type="Proteomes" id="UP001150581">
    <property type="component" value="Unassembled WGS sequence"/>
</dbReference>
<proteinExistence type="predicted"/>
<comment type="caution">
    <text evidence="1">The sequence shown here is derived from an EMBL/GenBank/DDBJ whole genome shotgun (WGS) entry which is preliminary data.</text>
</comment>
<keyword evidence="2" id="KW-1185">Reference proteome</keyword>
<evidence type="ECO:0000313" key="2">
    <source>
        <dbReference type="Proteomes" id="UP001150581"/>
    </source>
</evidence>